<evidence type="ECO:0000313" key="1">
    <source>
        <dbReference type="EMBL" id="KAK2941405.1"/>
    </source>
</evidence>
<gene>
    <name evidence="1" type="ORF">BLNAU_23688</name>
</gene>
<sequence length="117" mass="12697">MEDGRSRSCPIWKLMLQALISEGYEDTLEQKLLNNKNGHFGPIASLKLLHIHFCGLSSDAGNALIAGADEQILQSPPIVQKRSALLGSSFSTRLSLTVTPINHSLSNQLLAFPNDAL</sequence>
<protein>
    <submittedName>
        <fullName evidence="1">Uncharacterized protein</fullName>
    </submittedName>
</protein>
<dbReference type="Proteomes" id="UP001281761">
    <property type="component" value="Unassembled WGS sequence"/>
</dbReference>
<name>A0ABQ9WPK8_9EUKA</name>
<evidence type="ECO:0000313" key="2">
    <source>
        <dbReference type="Proteomes" id="UP001281761"/>
    </source>
</evidence>
<dbReference type="EMBL" id="JARBJD010000505">
    <property type="protein sequence ID" value="KAK2941405.1"/>
    <property type="molecule type" value="Genomic_DNA"/>
</dbReference>
<organism evidence="1 2">
    <name type="scientific">Blattamonas nauphoetae</name>
    <dbReference type="NCBI Taxonomy" id="2049346"/>
    <lineage>
        <taxon>Eukaryota</taxon>
        <taxon>Metamonada</taxon>
        <taxon>Preaxostyla</taxon>
        <taxon>Oxymonadida</taxon>
        <taxon>Blattamonas</taxon>
    </lineage>
</organism>
<accession>A0ABQ9WPK8</accession>
<proteinExistence type="predicted"/>
<comment type="caution">
    <text evidence="1">The sequence shown here is derived from an EMBL/GenBank/DDBJ whole genome shotgun (WGS) entry which is preliminary data.</text>
</comment>
<reference evidence="1 2" key="1">
    <citation type="journal article" date="2022" name="bioRxiv">
        <title>Genomics of Preaxostyla Flagellates Illuminates Evolutionary Transitions and the Path Towards Mitochondrial Loss.</title>
        <authorList>
            <person name="Novak L.V.F."/>
            <person name="Treitli S.C."/>
            <person name="Pyrih J."/>
            <person name="Halakuc P."/>
            <person name="Pipaliya S.V."/>
            <person name="Vacek V."/>
            <person name="Brzon O."/>
            <person name="Soukal P."/>
            <person name="Eme L."/>
            <person name="Dacks J.B."/>
            <person name="Karnkowska A."/>
            <person name="Elias M."/>
            <person name="Hampl V."/>
        </authorList>
    </citation>
    <scope>NUCLEOTIDE SEQUENCE [LARGE SCALE GENOMIC DNA]</scope>
    <source>
        <strain evidence="1">NAU3</strain>
        <tissue evidence="1">Gut</tissue>
    </source>
</reference>
<keyword evidence="2" id="KW-1185">Reference proteome</keyword>